<evidence type="ECO:0000313" key="3">
    <source>
        <dbReference type="RefSeq" id="XP_028275404.1"/>
    </source>
</evidence>
<feature type="compositionally biased region" description="Pro residues" evidence="1">
    <location>
        <begin position="192"/>
        <end position="221"/>
    </location>
</feature>
<dbReference type="Pfam" id="PF13671">
    <property type="entry name" value="AAA_33"/>
    <property type="match status" value="1"/>
</dbReference>
<reference evidence="3" key="1">
    <citation type="submission" date="2025-08" db="UniProtKB">
        <authorList>
            <consortium name="RefSeq"/>
        </authorList>
    </citation>
    <scope>IDENTIFICATION</scope>
</reference>
<dbReference type="FunCoup" id="A0A6P7JEY0">
    <property type="interactions" value="37"/>
</dbReference>
<organism evidence="2 3">
    <name type="scientific">Parambassis ranga</name>
    <name type="common">Indian glassy fish</name>
    <dbReference type="NCBI Taxonomy" id="210632"/>
    <lineage>
        <taxon>Eukaryota</taxon>
        <taxon>Metazoa</taxon>
        <taxon>Chordata</taxon>
        <taxon>Craniata</taxon>
        <taxon>Vertebrata</taxon>
        <taxon>Euteleostomi</taxon>
        <taxon>Actinopterygii</taxon>
        <taxon>Neopterygii</taxon>
        <taxon>Teleostei</taxon>
        <taxon>Neoteleostei</taxon>
        <taxon>Acanthomorphata</taxon>
        <taxon>Ovalentaria</taxon>
        <taxon>Ambassidae</taxon>
        <taxon>Parambassis</taxon>
    </lineage>
</organism>
<name>A0A6P7JEY0_9TELE</name>
<proteinExistence type="predicted"/>
<feature type="compositionally biased region" description="Polar residues" evidence="1">
    <location>
        <begin position="1"/>
        <end position="15"/>
    </location>
</feature>
<dbReference type="GO" id="GO:0003714">
    <property type="term" value="F:transcription corepressor activity"/>
    <property type="evidence" value="ECO:0007669"/>
    <property type="project" value="TreeGrafter"/>
</dbReference>
<sequence length="504" mass="57825">MMSQTKTFLTTTEASENPRVAEITEDCGEADNNNKSLSKNSSSPDRSVRERVLKEVGLTSTAFIGPAFPPETNSTKSEIEDSLSEFYKELQAIDTPHGANGNSGQQDAGLVQPSMLPETNTTKETEEKIVNTRTFTETDGAQNCSGLKPSSWPHWYKNEPYYPRRPRPGSEMISGDAVSNQNQWHYPHPVDRPPNPRFYRPPLPHKPPPPAYPDHQNPPPRVNHSFSCSGMTNRHQDELYFQTFPRFPPPHVRSEPTQGFYRYSPHHFDRDDQGGSYYRCPDNVPVRRCSDRPHEWSQFEEYSDRHRNESENEQWEPQHHYQASEHAPAYPSTLVLILIRGLPGSGKSTLAKELLSTGPSGIILSTDDYFAHKDGYHYDPGLIGAAHEWNHSRAKAALCDGRSPIIIDNTNIQAWEMKPYVKMALERGYKVDFCEPDTSWKFDPYELGRRNKHGVPREKIAQMLDRFLFPISIDVVMNSQEPSHVMKRRQQDQPHMMRKNHYFH</sequence>
<dbReference type="RefSeq" id="XP_028275404.1">
    <property type="nucleotide sequence ID" value="XM_028419603.1"/>
</dbReference>
<feature type="region of interest" description="Disordered" evidence="1">
    <location>
        <begin position="94"/>
        <end position="149"/>
    </location>
</feature>
<dbReference type="GeneID" id="114444783"/>
<dbReference type="SUPFAM" id="SSF52540">
    <property type="entry name" value="P-loop containing nucleoside triphosphate hydrolases"/>
    <property type="match status" value="1"/>
</dbReference>
<feature type="region of interest" description="Disordered" evidence="1">
    <location>
        <begin position="300"/>
        <end position="323"/>
    </location>
</feature>
<dbReference type="GO" id="GO:0005634">
    <property type="term" value="C:nucleus"/>
    <property type="evidence" value="ECO:0007669"/>
    <property type="project" value="TreeGrafter"/>
</dbReference>
<feature type="region of interest" description="Disordered" evidence="1">
    <location>
        <begin position="482"/>
        <end position="504"/>
    </location>
</feature>
<feature type="compositionally biased region" description="Polar residues" evidence="1">
    <location>
        <begin position="131"/>
        <end position="145"/>
    </location>
</feature>
<dbReference type="CTD" id="10443"/>
<gene>
    <name evidence="3" type="primary">n4bp2l2</name>
</gene>
<keyword evidence="2" id="KW-1185">Reference proteome</keyword>
<protein>
    <submittedName>
        <fullName evidence="3">NEDD4-binding protein 2-like 2</fullName>
    </submittedName>
</protein>
<evidence type="ECO:0000313" key="2">
    <source>
        <dbReference type="Proteomes" id="UP000515145"/>
    </source>
</evidence>
<dbReference type="OrthoDB" id="3231855at2759"/>
<dbReference type="GO" id="GO:0000122">
    <property type="term" value="P:negative regulation of transcription by RNA polymerase II"/>
    <property type="evidence" value="ECO:0007669"/>
    <property type="project" value="TreeGrafter"/>
</dbReference>
<dbReference type="PANTHER" id="PTHR13308">
    <property type="entry name" value="NEDD4-BINDING PROTEIN 2-LIKE 1"/>
    <property type="match status" value="1"/>
</dbReference>
<dbReference type="PANTHER" id="PTHR13308:SF23">
    <property type="entry name" value="NEDD4-BINDING PROTEIN 2-LIKE 2"/>
    <property type="match status" value="1"/>
</dbReference>
<feature type="compositionally biased region" description="Basic and acidic residues" evidence="1">
    <location>
        <begin position="121"/>
        <end position="130"/>
    </location>
</feature>
<dbReference type="Gene3D" id="3.40.50.300">
    <property type="entry name" value="P-loop containing nucleotide triphosphate hydrolases"/>
    <property type="match status" value="1"/>
</dbReference>
<dbReference type="InterPro" id="IPR027417">
    <property type="entry name" value="P-loop_NTPase"/>
</dbReference>
<feature type="region of interest" description="Disordered" evidence="1">
    <location>
        <begin position="1"/>
        <end position="49"/>
    </location>
</feature>
<evidence type="ECO:0000256" key="1">
    <source>
        <dbReference type="SAM" id="MobiDB-lite"/>
    </source>
</evidence>
<dbReference type="Proteomes" id="UP000515145">
    <property type="component" value="Chromosome 13"/>
</dbReference>
<dbReference type="InParanoid" id="A0A6P7JEY0"/>
<accession>A0A6P7JEY0</accession>
<feature type="compositionally biased region" description="Low complexity" evidence="1">
    <location>
        <begin position="33"/>
        <end position="43"/>
    </location>
</feature>
<dbReference type="AlphaFoldDB" id="A0A6P7JEY0"/>
<dbReference type="InterPro" id="IPR026302">
    <property type="entry name" value="NEDD4-bd_p2"/>
</dbReference>
<feature type="region of interest" description="Disordered" evidence="1">
    <location>
        <begin position="181"/>
        <end position="223"/>
    </location>
</feature>